<evidence type="ECO:0000313" key="1">
    <source>
        <dbReference type="EMBL" id="QJA99146.1"/>
    </source>
</evidence>
<evidence type="ECO:0000313" key="2">
    <source>
        <dbReference type="EMBL" id="QJH93169.1"/>
    </source>
</evidence>
<accession>A0A6M3X6A3</accession>
<organism evidence="2">
    <name type="scientific">viral metagenome</name>
    <dbReference type="NCBI Taxonomy" id="1070528"/>
    <lineage>
        <taxon>unclassified sequences</taxon>
        <taxon>metagenomes</taxon>
        <taxon>organismal metagenomes</taxon>
    </lineage>
</organism>
<name>A0A6M3X6A3_9ZZZZ</name>
<proteinExistence type="predicted"/>
<protein>
    <submittedName>
        <fullName evidence="2">Uncharacterized protein</fullName>
    </submittedName>
</protein>
<sequence length="96" mass="11545">MSRPECPECDKLGKRLAEWNAIYPFMEWLQEKKIWLAHTITKREYYGACYEDEPMDTMVPIPQNLENLLYEYFEVDPAELERERRALLESLREAEA</sequence>
<dbReference type="AlphaFoldDB" id="A0A6M3X6A3"/>
<gene>
    <name evidence="1" type="ORF">MM171A01284_0007</name>
    <name evidence="2" type="ORF">MM171B03160_0007</name>
</gene>
<dbReference type="EMBL" id="MT143952">
    <property type="protein sequence ID" value="QJH93169.1"/>
    <property type="molecule type" value="Genomic_DNA"/>
</dbReference>
<reference evidence="2" key="1">
    <citation type="submission" date="2020-03" db="EMBL/GenBank/DDBJ databases">
        <title>The deep terrestrial virosphere.</title>
        <authorList>
            <person name="Holmfeldt K."/>
            <person name="Nilsson E."/>
            <person name="Simone D."/>
            <person name="Lopez-Fernandez M."/>
            <person name="Wu X."/>
            <person name="de Brujin I."/>
            <person name="Lundin D."/>
            <person name="Andersson A."/>
            <person name="Bertilsson S."/>
            <person name="Dopson M."/>
        </authorList>
    </citation>
    <scope>NUCLEOTIDE SEQUENCE</scope>
    <source>
        <strain evidence="1">MM171A01284</strain>
        <strain evidence="2">MM171B03160</strain>
    </source>
</reference>
<dbReference type="EMBL" id="MT143631">
    <property type="protein sequence ID" value="QJA99146.1"/>
    <property type="molecule type" value="Genomic_DNA"/>
</dbReference>